<feature type="transmembrane region" description="Helical" evidence="1">
    <location>
        <begin position="60"/>
        <end position="85"/>
    </location>
</feature>
<dbReference type="AlphaFoldDB" id="A0A1X7BN20"/>
<gene>
    <name evidence="2" type="ORF">ROA7745_00800</name>
</gene>
<evidence type="ECO:0000256" key="1">
    <source>
        <dbReference type="SAM" id="Phobius"/>
    </source>
</evidence>
<dbReference type="EMBL" id="FWXB01000002">
    <property type="protein sequence ID" value="SMC10991.1"/>
    <property type="molecule type" value="Genomic_DNA"/>
</dbReference>
<name>A0A1X7BN20_9RHOB</name>
<evidence type="ECO:0000313" key="3">
    <source>
        <dbReference type="Proteomes" id="UP000193224"/>
    </source>
</evidence>
<accession>A0A1X7BN20</accession>
<proteinExistence type="predicted"/>
<dbReference type="OrthoDB" id="7863719at2"/>
<keyword evidence="1" id="KW-0812">Transmembrane</keyword>
<sequence>MIEKKMDDNELESVFDAAKETASLPSSDLMSQVMRDAMAVQAGFAVPPVEARPRGIWQELFRVLGGWPTMAGLATAAVAGVWIGAFPPGFLPDLQAAYLGADDAAYLIDTAADGGFDLVEEAI</sequence>
<reference evidence="2 3" key="1">
    <citation type="submission" date="2017-03" db="EMBL/GenBank/DDBJ databases">
        <authorList>
            <person name="Afonso C.L."/>
            <person name="Miller P.J."/>
            <person name="Scott M.A."/>
            <person name="Spackman E."/>
            <person name="Goraichik I."/>
            <person name="Dimitrov K.M."/>
            <person name="Suarez D.L."/>
            <person name="Swayne D.E."/>
        </authorList>
    </citation>
    <scope>NUCLEOTIDE SEQUENCE [LARGE SCALE GENOMIC DNA]</scope>
    <source>
        <strain evidence="2 3">CECT 7745</strain>
    </source>
</reference>
<keyword evidence="1" id="KW-1133">Transmembrane helix</keyword>
<dbReference type="RefSeq" id="WP_085798951.1">
    <property type="nucleotide sequence ID" value="NZ_FWXB01000002.1"/>
</dbReference>
<dbReference type="Proteomes" id="UP000193224">
    <property type="component" value="Unassembled WGS sequence"/>
</dbReference>
<evidence type="ECO:0000313" key="2">
    <source>
        <dbReference type="EMBL" id="SMC10991.1"/>
    </source>
</evidence>
<protein>
    <recommendedName>
        <fullName evidence="4">Dihydroorotate dehydrogenase</fullName>
    </recommendedName>
</protein>
<organism evidence="2 3">
    <name type="scientific">Roseovarius aestuarii</name>
    <dbReference type="NCBI Taxonomy" id="475083"/>
    <lineage>
        <taxon>Bacteria</taxon>
        <taxon>Pseudomonadati</taxon>
        <taxon>Pseudomonadota</taxon>
        <taxon>Alphaproteobacteria</taxon>
        <taxon>Rhodobacterales</taxon>
        <taxon>Roseobacteraceae</taxon>
        <taxon>Roseovarius</taxon>
    </lineage>
</organism>
<keyword evidence="1" id="KW-0472">Membrane</keyword>
<keyword evidence="3" id="KW-1185">Reference proteome</keyword>
<evidence type="ECO:0008006" key="4">
    <source>
        <dbReference type="Google" id="ProtNLM"/>
    </source>
</evidence>